<dbReference type="GO" id="GO:0005096">
    <property type="term" value="F:GTPase activator activity"/>
    <property type="evidence" value="ECO:0007669"/>
    <property type="project" value="TreeGrafter"/>
</dbReference>
<dbReference type="Pfam" id="PF00566">
    <property type="entry name" value="RabGAP-TBC"/>
    <property type="match status" value="1"/>
</dbReference>
<reference evidence="4" key="1">
    <citation type="journal article" date="2011" name="Proc. Natl. Acad. Sci. U.S.A.">
        <title>Obligate biotrophy features unraveled by the genomic analysis of rust fungi.</title>
        <authorList>
            <person name="Duplessis S."/>
            <person name="Cuomo C.A."/>
            <person name="Lin Y.-C."/>
            <person name="Aerts A."/>
            <person name="Tisserant E."/>
            <person name="Veneault-Fourrey C."/>
            <person name="Joly D.L."/>
            <person name="Hacquard S."/>
            <person name="Amselem J."/>
            <person name="Cantarel B.L."/>
            <person name="Chiu R."/>
            <person name="Coutinho P.M."/>
            <person name="Feau N."/>
            <person name="Field M."/>
            <person name="Frey P."/>
            <person name="Gelhaye E."/>
            <person name="Goldberg J."/>
            <person name="Grabherr M.G."/>
            <person name="Kodira C.D."/>
            <person name="Kohler A."/>
            <person name="Kuees U."/>
            <person name="Lindquist E.A."/>
            <person name="Lucas S.M."/>
            <person name="Mago R."/>
            <person name="Mauceli E."/>
            <person name="Morin E."/>
            <person name="Murat C."/>
            <person name="Pangilinan J.L."/>
            <person name="Park R."/>
            <person name="Pearson M."/>
            <person name="Quesneville H."/>
            <person name="Rouhier N."/>
            <person name="Sakthikumar S."/>
            <person name="Salamov A.A."/>
            <person name="Schmutz J."/>
            <person name="Selles B."/>
            <person name="Shapiro H."/>
            <person name="Tanguay P."/>
            <person name="Tuskan G.A."/>
            <person name="Henrissat B."/>
            <person name="Van de Peer Y."/>
            <person name="Rouze P."/>
            <person name="Ellis J.G."/>
            <person name="Dodds P.N."/>
            <person name="Schein J.E."/>
            <person name="Zhong S."/>
            <person name="Hamelin R.C."/>
            <person name="Grigoriev I.V."/>
            <person name="Szabo L.J."/>
            <person name="Martin F."/>
        </authorList>
    </citation>
    <scope>NUCLEOTIDE SEQUENCE [LARGE SCALE GENOMIC DNA]</scope>
    <source>
        <strain evidence="4">98AG31 / pathotype 3-4-7</strain>
    </source>
</reference>
<keyword evidence="1" id="KW-0812">Transmembrane</keyword>
<evidence type="ECO:0000313" key="3">
    <source>
        <dbReference type="EMBL" id="EGF98950.1"/>
    </source>
</evidence>
<feature type="domain" description="Rab-GAP TBC" evidence="2">
    <location>
        <begin position="1"/>
        <end position="37"/>
    </location>
</feature>
<feature type="transmembrane region" description="Helical" evidence="1">
    <location>
        <begin position="30"/>
        <end position="49"/>
    </location>
</feature>
<evidence type="ECO:0000256" key="1">
    <source>
        <dbReference type="SAM" id="Phobius"/>
    </source>
</evidence>
<dbReference type="Proteomes" id="UP000001072">
    <property type="component" value="Unassembled WGS sequence"/>
</dbReference>
<dbReference type="InterPro" id="IPR050302">
    <property type="entry name" value="Rab_GAP_TBC_domain"/>
</dbReference>
<dbReference type="PROSITE" id="PS50086">
    <property type="entry name" value="TBC_RABGAP"/>
    <property type="match status" value="1"/>
</dbReference>
<dbReference type="SUPFAM" id="SSF47923">
    <property type="entry name" value="Ypt/Rab-GAP domain of gyp1p"/>
    <property type="match status" value="1"/>
</dbReference>
<proteinExistence type="predicted"/>
<dbReference type="PANTHER" id="PTHR47219:SF20">
    <property type="entry name" value="TBC1 DOMAIN FAMILY MEMBER 2B"/>
    <property type="match status" value="1"/>
</dbReference>
<keyword evidence="4" id="KW-1185">Reference proteome</keyword>
<name>F4S8T4_MELLP</name>
<dbReference type="InParanoid" id="F4S8T4"/>
<dbReference type="AlphaFoldDB" id="F4S8T4"/>
<evidence type="ECO:0000259" key="2">
    <source>
        <dbReference type="PROSITE" id="PS50086"/>
    </source>
</evidence>
<dbReference type="GeneID" id="18932708"/>
<dbReference type="eggNOG" id="KOG2058">
    <property type="taxonomic scope" value="Eukaryota"/>
</dbReference>
<dbReference type="HOGENOM" id="CLU_2050160_0_0_1"/>
<dbReference type="KEGG" id="mlr:MELLADRAFT_75997"/>
<evidence type="ECO:0000313" key="4">
    <source>
        <dbReference type="Proteomes" id="UP000001072"/>
    </source>
</evidence>
<organism evidence="4">
    <name type="scientific">Melampsora larici-populina (strain 98AG31 / pathotype 3-4-7)</name>
    <name type="common">Poplar leaf rust fungus</name>
    <dbReference type="NCBI Taxonomy" id="747676"/>
    <lineage>
        <taxon>Eukaryota</taxon>
        <taxon>Fungi</taxon>
        <taxon>Dikarya</taxon>
        <taxon>Basidiomycota</taxon>
        <taxon>Pucciniomycotina</taxon>
        <taxon>Pucciniomycetes</taxon>
        <taxon>Pucciniales</taxon>
        <taxon>Melampsoraceae</taxon>
        <taxon>Melampsora</taxon>
    </lineage>
</organism>
<dbReference type="InterPro" id="IPR000195">
    <property type="entry name" value="Rab-GAP-TBC_dom"/>
</dbReference>
<dbReference type="STRING" id="747676.F4S8T4"/>
<dbReference type="OrthoDB" id="2506718at2759"/>
<dbReference type="InterPro" id="IPR035969">
    <property type="entry name" value="Rab-GAP_TBC_sf"/>
</dbReference>
<dbReference type="RefSeq" id="XP_007417759.1">
    <property type="nucleotide sequence ID" value="XM_007417697.1"/>
</dbReference>
<keyword evidence="1" id="KW-0472">Membrane</keyword>
<dbReference type="GO" id="GO:0031267">
    <property type="term" value="F:small GTPase binding"/>
    <property type="evidence" value="ECO:0007669"/>
    <property type="project" value="TreeGrafter"/>
</dbReference>
<sequence length="120" mass="13947">MEVELAAITFGWFLSLFADALPIQTLLRVFDLFLIDGSLILFRVAMALLKMHREEILSHDSPASLYAYMRGRMTLSTHHADRLIRVAVEEFGEVKNKEITRLREKYVTELKKEMGLDEFQ</sequence>
<dbReference type="EMBL" id="GL883166">
    <property type="protein sequence ID" value="EGF98950.1"/>
    <property type="molecule type" value="Genomic_DNA"/>
</dbReference>
<keyword evidence="1" id="KW-1133">Transmembrane helix</keyword>
<accession>F4S8T4</accession>
<protein>
    <recommendedName>
        <fullName evidence="2">Rab-GAP TBC domain-containing protein</fullName>
    </recommendedName>
</protein>
<dbReference type="VEuPathDB" id="FungiDB:MELLADRAFT_75997"/>
<dbReference type="PANTHER" id="PTHR47219">
    <property type="entry name" value="RAB GTPASE-ACTIVATING PROTEIN 1-LIKE"/>
    <property type="match status" value="1"/>
</dbReference>
<gene>
    <name evidence="3" type="ORF">MELLADRAFT_75997</name>
</gene>
<dbReference type="Gene3D" id="1.10.472.80">
    <property type="entry name" value="Ypt/Rab-GAP domain of gyp1p, domain 3"/>
    <property type="match status" value="1"/>
</dbReference>